<dbReference type="PANTHER" id="PTHR19857:SF21">
    <property type="entry name" value="ANAPHASE-PROMOTING COMPLEX SUBUNIT 4 WD40 DOMAIN-CONTAINING PROTEIN"/>
    <property type="match status" value="1"/>
</dbReference>
<dbReference type="PANTHER" id="PTHR19857">
    <property type="entry name" value="MITOCHONDRIAL DIVISION PROTEIN 1-RELATED"/>
    <property type="match status" value="1"/>
</dbReference>
<evidence type="ECO:0000256" key="1">
    <source>
        <dbReference type="ARBA" id="ARBA00022574"/>
    </source>
</evidence>
<reference evidence="3" key="2">
    <citation type="submission" date="2020-07" db="EMBL/GenBank/DDBJ databases">
        <authorList>
            <person name="Vera ALvarez R."/>
            <person name="Arias-Moreno D.M."/>
            <person name="Jimenez-Jacinto V."/>
            <person name="Jimenez-Bremont J.F."/>
            <person name="Swaminathan K."/>
            <person name="Moose S.P."/>
            <person name="Guerrero-Gonzalez M.L."/>
            <person name="Marino-Ramirez L."/>
            <person name="Landsman D."/>
            <person name="Rodriguez-Kessler M."/>
            <person name="Delgado-Sanchez P."/>
        </authorList>
    </citation>
    <scope>NUCLEOTIDE SEQUENCE</scope>
    <source>
        <tissue evidence="3">Cladode</tissue>
    </source>
</reference>
<name>A0A7C9AFF2_OPUST</name>
<dbReference type="SUPFAM" id="SSF50978">
    <property type="entry name" value="WD40 repeat-like"/>
    <property type="match status" value="1"/>
</dbReference>
<evidence type="ECO:0000256" key="2">
    <source>
        <dbReference type="ARBA" id="ARBA00022737"/>
    </source>
</evidence>
<dbReference type="InterPro" id="IPR001680">
    <property type="entry name" value="WD40_rpt"/>
</dbReference>
<accession>A0A7C9AFF2</accession>
<dbReference type="InterPro" id="IPR036322">
    <property type="entry name" value="WD40_repeat_dom_sf"/>
</dbReference>
<dbReference type="EMBL" id="GISG01231898">
    <property type="protein sequence ID" value="MBA4666534.1"/>
    <property type="molecule type" value="Transcribed_RNA"/>
</dbReference>
<reference evidence="3" key="1">
    <citation type="journal article" date="2013" name="J. Plant Res.">
        <title>Effect of fungi and light on seed germination of three Opuntia species from semiarid lands of central Mexico.</title>
        <authorList>
            <person name="Delgado-Sanchez P."/>
            <person name="Jimenez-Bremont J.F."/>
            <person name="Guerrero-Gonzalez Mde L."/>
            <person name="Flores J."/>
        </authorList>
    </citation>
    <scope>NUCLEOTIDE SEQUENCE</scope>
    <source>
        <tissue evidence="3">Cladode</tissue>
    </source>
</reference>
<evidence type="ECO:0000313" key="3">
    <source>
        <dbReference type="EMBL" id="MBA4666534.1"/>
    </source>
</evidence>
<dbReference type="AlphaFoldDB" id="A0A7C9AFF2"/>
<keyword evidence="1" id="KW-0853">WD repeat</keyword>
<proteinExistence type="predicted"/>
<protein>
    <submittedName>
        <fullName evidence="3">Uncharacterized protein</fullName>
    </submittedName>
</protein>
<sequence length="485" mass="53951">MDRYLVPTEPSTVNPKPIRRPRWKRAAIELNGRIESKYRREMCGLMIQSYSEIGVFPHLYHIDGAGCLTHRSRVMAFAGLDYEGSSRRYGVSALEFDTQGIYLASVTKAGCLMVHDFESLYCQSNVISPWLKEDETKHLLHIPTHRQLDAVRWNPANQDEVACTSLKSSEIYIFDVAYVSSEPVEVLRKRPAVTIHGSDIHKGLSDVAFASSGDSRVFACDTYGSINIWDRRSSTFPSMELSTNSQNALNSMQLEGENHIIYGAGKQGIIYMWDLRGGRTSAAFQSHKEAYHPPLTSVKISLLLEKIESLKAQSDIVPKDIHSISLDPSCAYRVAFHLDDGWSGILDINGSEVTHIHCPPPAWLTGSSMSANLSYLRKPSWLSTDSFYAVGSSSDKGLHLLDFYPDATSPCHVDYSEDSTNPSRQNGFVPLSEDVTACAAHPLNGFIVAGTKEASLLVIGQWRKSWLGDEGPKILDSSKHKTCWE</sequence>
<dbReference type="InterPro" id="IPR015943">
    <property type="entry name" value="WD40/YVTN_repeat-like_dom_sf"/>
</dbReference>
<dbReference type="InterPro" id="IPR051179">
    <property type="entry name" value="WD_repeat_multifunction"/>
</dbReference>
<keyword evidence="2" id="KW-0677">Repeat</keyword>
<dbReference type="Gene3D" id="2.130.10.10">
    <property type="entry name" value="YVTN repeat-like/Quinoprotein amine dehydrogenase"/>
    <property type="match status" value="1"/>
</dbReference>
<dbReference type="SMART" id="SM00320">
    <property type="entry name" value="WD40"/>
    <property type="match status" value="4"/>
</dbReference>
<organism evidence="3">
    <name type="scientific">Opuntia streptacantha</name>
    <name type="common">Prickly pear cactus</name>
    <name type="synonym">Opuntia cardona</name>
    <dbReference type="NCBI Taxonomy" id="393608"/>
    <lineage>
        <taxon>Eukaryota</taxon>
        <taxon>Viridiplantae</taxon>
        <taxon>Streptophyta</taxon>
        <taxon>Embryophyta</taxon>
        <taxon>Tracheophyta</taxon>
        <taxon>Spermatophyta</taxon>
        <taxon>Magnoliopsida</taxon>
        <taxon>eudicotyledons</taxon>
        <taxon>Gunneridae</taxon>
        <taxon>Pentapetalae</taxon>
        <taxon>Caryophyllales</taxon>
        <taxon>Cactineae</taxon>
        <taxon>Cactaceae</taxon>
        <taxon>Opuntioideae</taxon>
        <taxon>Opuntia</taxon>
    </lineage>
</organism>